<gene>
    <name evidence="2" type="ORF">E2I00_012452</name>
</gene>
<feature type="compositionally biased region" description="Polar residues" evidence="1">
    <location>
        <begin position="1"/>
        <end position="20"/>
    </location>
</feature>
<sequence>MSTVSYGQSQAGEVDSNPSTTEKRPREATAEEASLVSGEQYPGGLVPIDFGEATAGGEDLDEDMTCEMMLAMMEK</sequence>
<dbReference type="OrthoDB" id="10331901at2759"/>
<comment type="caution">
    <text evidence="2">The sequence shown here is derived from an EMBL/GenBank/DDBJ whole genome shotgun (WGS) entry which is preliminary data.</text>
</comment>
<proteinExistence type="predicted"/>
<dbReference type="EMBL" id="SGJD01000039">
    <property type="protein sequence ID" value="KAB0407439.1"/>
    <property type="molecule type" value="Genomic_DNA"/>
</dbReference>
<name>A0A643CJK8_BALPH</name>
<keyword evidence="3" id="KW-1185">Reference proteome</keyword>
<dbReference type="AlphaFoldDB" id="A0A643CJK8"/>
<reference evidence="2 3" key="1">
    <citation type="journal article" date="2019" name="PLoS ONE">
        <title>Genomic analyses reveal an absence of contemporary introgressive admixture between fin whales and blue whales, despite known hybrids.</title>
        <authorList>
            <person name="Westbury M.V."/>
            <person name="Petersen B."/>
            <person name="Lorenzen E.D."/>
        </authorList>
    </citation>
    <scope>NUCLEOTIDE SEQUENCE [LARGE SCALE GENOMIC DNA]</scope>
    <source>
        <strain evidence="2">FinWhale-01</strain>
    </source>
</reference>
<accession>A0A643CJK8</accession>
<evidence type="ECO:0000313" key="2">
    <source>
        <dbReference type="EMBL" id="KAB0407439.1"/>
    </source>
</evidence>
<organism evidence="2 3">
    <name type="scientific">Balaenoptera physalus</name>
    <name type="common">Fin whale</name>
    <name type="synonym">Balaena physalus</name>
    <dbReference type="NCBI Taxonomy" id="9770"/>
    <lineage>
        <taxon>Eukaryota</taxon>
        <taxon>Metazoa</taxon>
        <taxon>Chordata</taxon>
        <taxon>Craniata</taxon>
        <taxon>Vertebrata</taxon>
        <taxon>Euteleostomi</taxon>
        <taxon>Mammalia</taxon>
        <taxon>Eutheria</taxon>
        <taxon>Laurasiatheria</taxon>
        <taxon>Artiodactyla</taxon>
        <taxon>Whippomorpha</taxon>
        <taxon>Cetacea</taxon>
        <taxon>Mysticeti</taxon>
        <taxon>Balaenopteridae</taxon>
        <taxon>Balaenoptera</taxon>
    </lineage>
</organism>
<feature type="region of interest" description="Disordered" evidence="1">
    <location>
        <begin position="1"/>
        <end position="45"/>
    </location>
</feature>
<evidence type="ECO:0000256" key="1">
    <source>
        <dbReference type="SAM" id="MobiDB-lite"/>
    </source>
</evidence>
<protein>
    <submittedName>
        <fullName evidence="2">Uncharacterized protein</fullName>
    </submittedName>
</protein>
<evidence type="ECO:0000313" key="3">
    <source>
        <dbReference type="Proteomes" id="UP000437017"/>
    </source>
</evidence>
<dbReference type="Proteomes" id="UP000437017">
    <property type="component" value="Unassembled WGS sequence"/>
</dbReference>